<reference evidence="2 3" key="1">
    <citation type="submission" date="2018-08" db="EMBL/GenBank/DDBJ databases">
        <title>Bacillus chawlae sp. nov., Bacillus glennii sp. nov., and Bacillus saganii sp. nov. Isolated from the Vehicle Assembly Building at Kennedy Space Center where the Viking Spacecraft were Assembled.</title>
        <authorList>
            <person name="Seuylemezian A."/>
            <person name="Vaishampayan P."/>
        </authorList>
    </citation>
    <scope>NUCLEOTIDE SEQUENCE [LARGE SCALE GENOMIC DNA]</scope>
    <source>
        <strain evidence="2 3">V47-23a</strain>
    </source>
</reference>
<evidence type="ECO:0000256" key="1">
    <source>
        <dbReference type="SAM" id="Phobius"/>
    </source>
</evidence>
<keyword evidence="1" id="KW-1133">Transmembrane helix</keyword>
<keyword evidence="1" id="KW-0472">Membrane</keyword>
<evidence type="ECO:0000313" key="2">
    <source>
        <dbReference type="EMBL" id="RFU66332.1"/>
    </source>
</evidence>
<accession>A0A372LIX6</accession>
<feature type="transmembrane region" description="Helical" evidence="1">
    <location>
        <begin position="114"/>
        <end position="136"/>
    </location>
</feature>
<keyword evidence="1" id="KW-0812">Transmembrane</keyword>
<evidence type="ECO:0000313" key="3">
    <source>
        <dbReference type="Proteomes" id="UP000264541"/>
    </source>
</evidence>
<dbReference type="EMBL" id="QVTE01000051">
    <property type="protein sequence ID" value="RFU66332.1"/>
    <property type="molecule type" value="Genomic_DNA"/>
</dbReference>
<gene>
    <name evidence="2" type="ORF">D0469_16985</name>
</gene>
<dbReference type="RefSeq" id="WP_117327916.1">
    <property type="nucleotide sequence ID" value="NZ_QVTE01000051.1"/>
</dbReference>
<organism evidence="2 3">
    <name type="scientific">Peribacillus saganii</name>
    <dbReference type="NCBI Taxonomy" id="2303992"/>
    <lineage>
        <taxon>Bacteria</taxon>
        <taxon>Bacillati</taxon>
        <taxon>Bacillota</taxon>
        <taxon>Bacilli</taxon>
        <taxon>Bacillales</taxon>
        <taxon>Bacillaceae</taxon>
        <taxon>Peribacillus</taxon>
    </lineage>
</organism>
<dbReference type="AlphaFoldDB" id="A0A372LIX6"/>
<dbReference type="Proteomes" id="UP000264541">
    <property type="component" value="Unassembled WGS sequence"/>
</dbReference>
<keyword evidence="3" id="KW-1185">Reference proteome</keyword>
<sequence>MEANGLHSVELKEQRSFFQWISFFIPYIYTIGIILIVGWMIAASSILGYQTIMKSPEAFFFQNTVGGQSINSKHSSLSGAYDNNMKNTVTASKAKDTWLNTVVKPFIELPFNKIILRGLFLLLVWMLLFLVIPVAFARLKKFKLFNLEFEVEDKELAVIQTVEISGGKAKLMAYLTSDHASGKVLDFLTSDSSIMYQEALEYFLKEIQVGYFCHFNSAFSFSIHIGNFPEKLIDLVEESKESGEAVAKNKVDNDIIFKKNYLVYHFSFNGIEFVTLLSSYSYQFDVFDKYLIGLLHNVLNKNVENIEYMVALTSPNNVETG</sequence>
<dbReference type="OrthoDB" id="2926337at2"/>
<protein>
    <submittedName>
        <fullName evidence="2">Uncharacterized protein</fullName>
    </submittedName>
</protein>
<feature type="transmembrane region" description="Helical" evidence="1">
    <location>
        <begin position="20"/>
        <end position="47"/>
    </location>
</feature>
<comment type="caution">
    <text evidence="2">The sequence shown here is derived from an EMBL/GenBank/DDBJ whole genome shotgun (WGS) entry which is preliminary data.</text>
</comment>
<proteinExistence type="predicted"/>
<name>A0A372LIX6_9BACI</name>